<dbReference type="AlphaFoldDB" id="A0A3P6PUX0"/>
<dbReference type="EMBL" id="UYRS01018904">
    <property type="protein sequence ID" value="VDK41102.1"/>
    <property type="molecule type" value="Genomic_DNA"/>
</dbReference>
<proteinExistence type="predicted"/>
<dbReference type="Proteomes" id="UP000282613">
    <property type="component" value="Unassembled WGS sequence"/>
</dbReference>
<organism evidence="1 2">
    <name type="scientific">Taenia asiatica</name>
    <name type="common">Asian tapeworm</name>
    <dbReference type="NCBI Taxonomy" id="60517"/>
    <lineage>
        <taxon>Eukaryota</taxon>
        <taxon>Metazoa</taxon>
        <taxon>Spiralia</taxon>
        <taxon>Lophotrochozoa</taxon>
        <taxon>Platyhelminthes</taxon>
        <taxon>Cestoda</taxon>
        <taxon>Eucestoda</taxon>
        <taxon>Cyclophyllidea</taxon>
        <taxon>Taeniidae</taxon>
        <taxon>Taenia</taxon>
    </lineage>
</organism>
<name>A0A3P6PUX0_TAEAS</name>
<accession>A0A3P6PUX0</accession>
<gene>
    <name evidence="1" type="ORF">TASK_LOCUS8831</name>
</gene>
<keyword evidence="2" id="KW-1185">Reference proteome</keyword>
<sequence length="87" mass="9780">MYFRLNKMLRSSVTLLRPTHATTRWTPSPTISTCNAPSIDFGATIMLEIADVPSWMAHRSISLSHFSTRRFMLNPPSVSLAVFGKLL</sequence>
<evidence type="ECO:0000313" key="2">
    <source>
        <dbReference type="Proteomes" id="UP000282613"/>
    </source>
</evidence>
<protein>
    <submittedName>
        <fullName evidence="1">Uncharacterized protein</fullName>
    </submittedName>
</protein>
<reference evidence="1 2" key="1">
    <citation type="submission" date="2018-11" db="EMBL/GenBank/DDBJ databases">
        <authorList>
            <consortium name="Pathogen Informatics"/>
        </authorList>
    </citation>
    <scope>NUCLEOTIDE SEQUENCE [LARGE SCALE GENOMIC DNA]</scope>
</reference>
<evidence type="ECO:0000313" key="1">
    <source>
        <dbReference type="EMBL" id="VDK41102.1"/>
    </source>
</evidence>